<keyword evidence="4" id="KW-1185">Reference proteome</keyword>
<keyword evidence="2" id="KW-1133">Transmembrane helix</keyword>
<evidence type="ECO:0000313" key="3">
    <source>
        <dbReference type="EMBL" id="KAF7813300.1"/>
    </source>
</evidence>
<feature type="compositionally biased region" description="Low complexity" evidence="1">
    <location>
        <begin position="267"/>
        <end position="277"/>
    </location>
</feature>
<keyword evidence="2" id="KW-0472">Membrane</keyword>
<organism evidence="3 4">
    <name type="scientific">Senna tora</name>
    <dbReference type="NCBI Taxonomy" id="362788"/>
    <lineage>
        <taxon>Eukaryota</taxon>
        <taxon>Viridiplantae</taxon>
        <taxon>Streptophyta</taxon>
        <taxon>Embryophyta</taxon>
        <taxon>Tracheophyta</taxon>
        <taxon>Spermatophyta</taxon>
        <taxon>Magnoliopsida</taxon>
        <taxon>eudicotyledons</taxon>
        <taxon>Gunneridae</taxon>
        <taxon>Pentapetalae</taxon>
        <taxon>rosids</taxon>
        <taxon>fabids</taxon>
        <taxon>Fabales</taxon>
        <taxon>Fabaceae</taxon>
        <taxon>Caesalpinioideae</taxon>
        <taxon>Cassia clade</taxon>
        <taxon>Senna</taxon>
    </lineage>
</organism>
<name>A0A834T275_9FABA</name>
<comment type="caution">
    <text evidence="3">The sequence shown here is derived from an EMBL/GenBank/DDBJ whole genome shotgun (WGS) entry which is preliminary data.</text>
</comment>
<evidence type="ECO:0000313" key="4">
    <source>
        <dbReference type="Proteomes" id="UP000634136"/>
    </source>
</evidence>
<feature type="compositionally biased region" description="Acidic residues" evidence="1">
    <location>
        <begin position="225"/>
        <end position="239"/>
    </location>
</feature>
<evidence type="ECO:0000256" key="2">
    <source>
        <dbReference type="SAM" id="Phobius"/>
    </source>
</evidence>
<dbReference type="Proteomes" id="UP000634136">
    <property type="component" value="Unassembled WGS sequence"/>
</dbReference>
<dbReference type="EMBL" id="JAAIUW010000010">
    <property type="protein sequence ID" value="KAF7813300.1"/>
    <property type="molecule type" value="Genomic_DNA"/>
</dbReference>
<dbReference type="AlphaFoldDB" id="A0A834T275"/>
<feature type="transmembrane region" description="Helical" evidence="2">
    <location>
        <begin position="20"/>
        <end position="43"/>
    </location>
</feature>
<sequence length="277" mass="29614">MAASVLSLSAKNKVCKSNTLVILLATRFFCSKLLSLCHLIILARAANPRVDGFGFRRLRLDSKNPHGSGIESCFEQSVGNRIPPNREEDELDSRCDEDLLLNLVPFLLLLSPPQRALQRRQFLHLPVQRCRERHVTLHLPLVRLDLLRTREGPPVRVATRIGEPAEQRVERPESGVVAVEAEPGDGVGEEAEGFGELGGGEAEEEGVVVGDELADAVEGEGVVPEAEDDGVGEGLGEVEELGHEGGDLEGEDSDDGAASFGGGFEGGLLEETLGVGG</sequence>
<proteinExistence type="predicted"/>
<feature type="region of interest" description="Disordered" evidence="1">
    <location>
        <begin position="218"/>
        <end position="277"/>
    </location>
</feature>
<reference evidence="3" key="1">
    <citation type="submission" date="2020-09" db="EMBL/GenBank/DDBJ databases">
        <title>Genome-Enabled Discovery of Anthraquinone Biosynthesis in Senna tora.</title>
        <authorList>
            <person name="Kang S.-H."/>
            <person name="Pandey R.P."/>
            <person name="Lee C.-M."/>
            <person name="Sim J.-S."/>
            <person name="Jeong J.-T."/>
            <person name="Choi B.-S."/>
            <person name="Jung M."/>
            <person name="Ginzburg D."/>
            <person name="Zhao K."/>
            <person name="Won S.Y."/>
            <person name="Oh T.-J."/>
            <person name="Yu Y."/>
            <person name="Kim N.-H."/>
            <person name="Lee O.R."/>
            <person name="Lee T.-H."/>
            <person name="Bashyal P."/>
            <person name="Kim T.-S."/>
            <person name="Lee W.-H."/>
            <person name="Kawkins C."/>
            <person name="Kim C.-K."/>
            <person name="Kim J.S."/>
            <person name="Ahn B.O."/>
            <person name="Rhee S.Y."/>
            <person name="Sohng J.K."/>
        </authorList>
    </citation>
    <scope>NUCLEOTIDE SEQUENCE</scope>
    <source>
        <tissue evidence="3">Leaf</tissue>
    </source>
</reference>
<evidence type="ECO:0000256" key="1">
    <source>
        <dbReference type="SAM" id="MobiDB-lite"/>
    </source>
</evidence>
<gene>
    <name evidence="3" type="ORF">G2W53_034276</name>
</gene>
<accession>A0A834T275</accession>
<keyword evidence="2" id="KW-0812">Transmembrane</keyword>
<protein>
    <submittedName>
        <fullName evidence="3">Uncharacterized protein</fullName>
    </submittedName>
</protein>